<dbReference type="RefSeq" id="WP_125023768.1">
    <property type="nucleotide sequence ID" value="NZ_CP034159.1"/>
</dbReference>
<sequence length="772" mass="88211">MFRLIKLLTLLVSLNISAQQENLKINGKLTNNDHHKISSAEIYLFTANNELVRTTIVQNGNFEFSRLKPRQYYLQIVSNDITQNEPLFQLSSDLTFNIILKEKISNLEEVQIARTRNIFKVQNGNINIEIANSSLSKVSTSTDLLAKLPFIYVDANGEGLSMVGKGSPLLYIDNQKVDFNVLSALSVDEIKSVEIIRNPSAKYEAAGKAVIKIILKNSRKEGYKLTLNETAVFNKRFSNNFSANFQQKKNKTEWKLNAAYNQIQHWESNGFDYSVPGKNIKSDYIITSITNRPQVILGTSLYQELNDGDNLTFTVNGNLRPDKGDNNTVTNYEVNGLKSQILTLNPQDRKRATINSIFNYNKQLKSINATIFTGLQYTRESNNVDLDFYNNIDNSGYNFSQFRKQKYAVNAYSGRIDIEKKIKENYQLGIGGIFTKADATTNNVIDYRNTKPLEYFKYFFNEENFASYAEFSGEKEKLSFKGGIRLETTSANGFYQILKEKNISRHYVDWFPSAELSFKQNENYIYTLNFKKSIDRPGYSDLASGGLYSSPYVEYQGNPDLLPSYTNELSASINLKKWAINASVYESKNPIGFGLFYNENENISKFTTKNFDKESGASLGLDVPFEYKILTSQNSLSINYSKTEDRLAVIKQSTPYLYLYTNNTIKLGKGFNFLLDGTWITKRMQGIYEYNKMVLLNLGLTKSISNFDFTLRYNDVFNQNTFVQKLSYDKIITKGSFYGNTPTLSVGIKYNFGKVSNSEYKEKQINETVDRI</sequence>
<name>A0A3G8XRL3_9FLAO</name>
<proteinExistence type="predicted"/>
<keyword evidence="3" id="KW-0675">Receptor</keyword>
<evidence type="ECO:0000259" key="2">
    <source>
        <dbReference type="Pfam" id="PF14905"/>
    </source>
</evidence>
<feature type="domain" description="Outer membrane protein beta-barrel" evidence="2">
    <location>
        <begin position="363"/>
        <end position="750"/>
    </location>
</feature>
<accession>A0A3G8XRL3</accession>
<keyword evidence="4" id="KW-1185">Reference proteome</keyword>
<dbReference type="OrthoDB" id="8764943at2"/>
<evidence type="ECO:0000256" key="1">
    <source>
        <dbReference type="SAM" id="SignalP"/>
    </source>
</evidence>
<reference evidence="4" key="1">
    <citation type="submission" date="2018-11" db="EMBL/GenBank/DDBJ databases">
        <title>Proposal to divide the Flavobacteriaceae and reorganize its genera based on Amino Acid Identity values calculated from whole genome sequences.</title>
        <authorList>
            <person name="Nicholson A.C."/>
            <person name="Gulvik C.A."/>
            <person name="Whitney A.M."/>
            <person name="Humrighouse B.W."/>
            <person name="Bell M."/>
            <person name="Holmes B."/>
            <person name="Steigerwalt A.G."/>
            <person name="Villarma A."/>
            <person name="Sheth M."/>
            <person name="Batra D."/>
            <person name="Pryor J."/>
            <person name="Bernardet J.-F."/>
            <person name="Hugo C."/>
            <person name="Kampfer P."/>
            <person name="Newman J.D."/>
            <person name="McQuiston J.R."/>
        </authorList>
    </citation>
    <scope>NUCLEOTIDE SEQUENCE [LARGE SCALE GENOMIC DNA]</scope>
    <source>
        <strain evidence="4">G0081</strain>
    </source>
</reference>
<dbReference type="SUPFAM" id="SSF56935">
    <property type="entry name" value="Porins"/>
    <property type="match status" value="1"/>
</dbReference>
<evidence type="ECO:0000313" key="4">
    <source>
        <dbReference type="Proteomes" id="UP000270185"/>
    </source>
</evidence>
<dbReference type="Proteomes" id="UP000270185">
    <property type="component" value="Chromosome"/>
</dbReference>
<evidence type="ECO:0000313" key="3">
    <source>
        <dbReference type="EMBL" id="AZI32874.1"/>
    </source>
</evidence>
<organism evidence="3 4">
    <name type="scientific">Kaistella carnis</name>
    <dbReference type="NCBI Taxonomy" id="1241979"/>
    <lineage>
        <taxon>Bacteria</taxon>
        <taxon>Pseudomonadati</taxon>
        <taxon>Bacteroidota</taxon>
        <taxon>Flavobacteriia</taxon>
        <taxon>Flavobacteriales</taxon>
        <taxon>Weeksellaceae</taxon>
        <taxon>Chryseobacterium group</taxon>
        <taxon>Kaistella</taxon>
    </lineage>
</organism>
<dbReference type="KEGG" id="ccas:EIB73_06595"/>
<protein>
    <submittedName>
        <fullName evidence="3">TonB-dependent receptor</fullName>
    </submittedName>
</protein>
<gene>
    <name evidence="3" type="ORF">EIB73_06595</name>
</gene>
<dbReference type="InterPro" id="IPR041700">
    <property type="entry name" value="OMP_b-brl_3"/>
</dbReference>
<dbReference type="AlphaFoldDB" id="A0A3G8XRL3"/>
<feature type="chain" id="PRO_5017989743" evidence="1">
    <location>
        <begin position="19"/>
        <end position="772"/>
    </location>
</feature>
<feature type="signal peptide" evidence="1">
    <location>
        <begin position="1"/>
        <end position="18"/>
    </location>
</feature>
<dbReference type="Pfam" id="PF14905">
    <property type="entry name" value="OMP_b-brl_3"/>
    <property type="match status" value="1"/>
</dbReference>
<dbReference type="EMBL" id="CP034159">
    <property type="protein sequence ID" value="AZI32874.1"/>
    <property type="molecule type" value="Genomic_DNA"/>
</dbReference>
<keyword evidence="1" id="KW-0732">Signal</keyword>